<evidence type="ECO:0000259" key="2">
    <source>
        <dbReference type="SMART" id="SM01001"/>
    </source>
</evidence>
<dbReference type="SMART" id="SM01001">
    <property type="entry name" value="AIRC"/>
    <property type="match status" value="1"/>
</dbReference>
<reference evidence="3 4" key="1">
    <citation type="submission" date="2019-02" db="EMBL/GenBank/DDBJ databases">
        <title>Deep-cultivation of Planctomycetes and their phenomic and genomic characterization uncovers novel biology.</title>
        <authorList>
            <person name="Wiegand S."/>
            <person name="Jogler M."/>
            <person name="Boedeker C."/>
            <person name="Pinto D."/>
            <person name="Vollmers J."/>
            <person name="Rivas-Marin E."/>
            <person name="Kohn T."/>
            <person name="Peeters S.H."/>
            <person name="Heuer A."/>
            <person name="Rast P."/>
            <person name="Oberbeckmann S."/>
            <person name="Bunk B."/>
            <person name="Jeske O."/>
            <person name="Meyerdierks A."/>
            <person name="Storesund J.E."/>
            <person name="Kallscheuer N."/>
            <person name="Luecker S."/>
            <person name="Lage O.M."/>
            <person name="Pohl T."/>
            <person name="Merkel B.J."/>
            <person name="Hornburger P."/>
            <person name="Mueller R.-W."/>
            <person name="Bruemmer F."/>
            <person name="Labrenz M."/>
            <person name="Spormann A.M."/>
            <person name="Op den Camp H."/>
            <person name="Overmann J."/>
            <person name="Amann R."/>
            <person name="Jetten M.S.M."/>
            <person name="Mascher T."/>
            <person name="Medema M.H."/>
            <person name="Devos D.P."/>
            <person name="Kaster A.-K."/>
            <person name="Ovreas L."/>
            <person name="Rohde M."/>
            <person name="Galperin M.Y."/>
            <person name="Jogler C."/>
        </authorList>
    </citation>
    <scope>NUCLEOTIDE SEQUENCE [LARGE SCALE GENOMIC DNA]</scope>
    <source>
        <strain evidence="3 4">K22_7</strain>
    </source>
</reference>
<dbReference type="KEGG" id="rlc:K227x_09000"/>
<keyword evidence="4" id="KW-1185">Reference proteome</keyword>
<gene>
    <name evidence="3" type="ORF">K227x_09000</name>
</gene>
<dbReference type="Proteomes" id="UP000318538">
    <property type="component" value="Chromosome"/>
</dbReference>
<evidence type="ECO:0000256" key="1">
    <source>
        <dbReference type="SAM" id="MobiDB-lite"/>
    </source>
</evidence>
<dbReference type="Gene3D" id="3.40.50.1970">
    <property type="match status" value="1"/>
</dbReference>
<dbReference type="RefSeq" id="WP_145168213.1">
    <property type="nucleotide sequence ID" value="NZ_CP036525.1"/>
</dbReference>
<evidence type="ECO:0000313" key="4">
    <source>
        <dbReference type="Proteomes" id="UP000318538"/>
    </source>
</evidence>
<feature type="region of interest" description="Disordered" evidence="1">
    <location>
        <begin position="154"/>
        <end position="176"/>
    </location>
</feature>
<evidence type="ECO:0000313" key="3">
    <source>
        <dbReference type="EMBL" id="QDT02522.1"/>
    </source>
</evidence>
<accession>A0A517N5W8</accession>
<dbReference type="InterPro" id="IPR000031">
    <property type="entry name" value="PurE_dom"/>
</dbReference>
<proteinExistence type="predicted"/>
<dbReference type="NCBIfam" id="NF033503">
    <property type="entry name" value="LarB"/>
    <property type="match status" value="1"/>
</dbReference>
<name>A0A517N5W8_9BACT</name>
<dbReference type="PANTHER" id="PTHR43064">
    <property type="entry name" value="PHOSPHORIBOSYLAMINOIMIDAZOLE CARBOXYLASE-RELATED"/>
    <property type="match status" value="1"/>
</dbReference>
<dbReference type="Pfam" id="PF00731">
    <property type="entry name" value="AIRC"/>
    <property type="match status" value="1"/>
</dbReference>
<dbReference type="EMBL" id="CP036525">
    <property type="protein sequence ID" value="QDT02522.1"/>
    <property type="molecule type" value="Genomic_DNA"/>
</dbReference>
<dbReference type="GO" id="GO:0016787">
    <property type="term" value="F:hydrolase activity"/>
    <property type="evidence" value="ECO:0007669"/>
    <property type="project" value="InterPro"/>
</dbReference>
<protein>
    <submittedName>
        <fullName evidence="3">AIR carboxylase</fullName>
    </submittedName>
</protein>
<organism evidence="3 4">
    <name type="scientific">Rubripirellula lacrimiformis</name>
    <dbReference type="NCBI Taxonomy" id="1930273"/>
    <lineage>
        <taxon>Bacteria</taxon>
        <taxon>Pseudomonadati</taxon>
        <taxon>Planctomycetota</taxon>
        <taxon>Planctomycetia</taxon>
        <taxon>Pirellulales</taxon>
        <taxon>Pirellulaceae</taxon>
        <taxon>Rubripirellula</taxon>
    </lineage>
</organism>
<dbReference type="PANTHER" id="PTHR43064:SF1">
    <property type="entry name" value="SLL1489 PROTEIN"/>
    <property type="match status" value="1"/>
</dbReference>
<sequence>MPEPSEKPPNSVDLPPALLRLVGEVIAGRSTAHELIQSLTALCPDNHSVPAGESDATSAIDGATVDLGRLARCGFGEVIYGPGKPADLIQRIITTQIAAGQDSLVTRIESSIAEALQSRFEHVRYNPVARTLRVARSAMSVPGAEMGAADTVGIADSRTAPPGTEPTYQPTTVTSRPAPIGPRHVAVITAGSTDAPVAEEAIETIAWMGVPVARYDDIGVAGPQRLLAVVPRLRRASAVVVVAGMEGALPSVVAGHLAVPIFAVPTSVGYGASLGGLTPLLGMLSACAANVAVVNIDAGFKGGYLAGMVVRQIQDADQQTPPSNTTTGEKTSS</sequence>
<dbReference type="SUPFAM" id="SSF52255">
    <property type="entry name" value="N5-CAIR mutase (phosphoribosylaminoimidazole carboxylase, PurE)"/>
    <property type="match status" value="1"/>
</dbReference>
<dbReference type="InterPro" id="IPR039476">
    <property type="entry name" value="P2CMN_synthase_LarB"/>
</dbReference>
<dbReference type="GO" id="GO:0006189">
    <property type="term" value="P:'de novo' IMP biosynthetic process"/>
    <property type="evidence" value="ECO:0007669"/>
    <property type="project" value="InterPro"/>
</dbReference>
<dbReference type="AlphaFoldDB" id="A0A517N5W8"/>
<dbReference type="OrthoDB" id="9782511at2"/>
<feature type="domain" description="PurE" evidence="2">
    <location>
        <begin position="183"/>
        <end position="315"/>
    </location>
</feature>
<feature type="compositionally biased region" description="Polar residues" evidence="1">
    <location>
        <begin position="166"/>
        <end position="175"/>
    </location>
</feature>